<name>A0A4S4KFM8_9APHY</name>
<reference evidence="2 3" key="1">
    <citation type="submission" date="2019-02" db="EMBL/GenBank/DDBJ databases">
        <title>Genome sequencing of the rare red list fungi Phlebia centrifuga.</title>
        <authorList>
            <person name="Buettner E."/>
            <person name="Kellner H."/>
        </authorList>
    </citation>
    <scope>NUCLEOTIDE SEQUENCE [LARGE SCALE GENOMIC DNA]</scope>
    <source>
        <strain evidence="2 3">DSM 108282</strain>
    </source>
</reference>
<protein>
    <submittedName>
        <fullName evidence="2">Uncharacterized protein</fullName>
    </submittedName>
</protein>
<evidence type="ECO:0000313" key="2">
    <source>
        <dbReference type="EMBL" id="THG96620.1"/>
    </source>
</evidence>
<comment type="caution">
    <text evidence="2">The sequence shown here is derived from an EMBL/GenBank/DDBJ whole genome shotgun (WGS) entry which is preliminary data.</text>
</comment>
<dbReference type="EMBL" id="SGPJ01000221">
    <property type="protein sequence ID" value="THG96620.1"/>
    <property type="molecule type" value="Genomic_DNA"/>
</dbReference>
<evidence type="ECO:0000256" key="1">
    <source>
        <dbReference type="SAM" id="MobiDB-lite"/>
    </source>
</evidence>
<proteinExistence type="predicted"/>
<dbReference type="Proteomes" id="UP000309038">
    <property type="component" value="Unassembled WGS sequence"/>
</dbReference>
<organism evidence="2 3">
    <name type="scientific">Hermanssonia centrifuga</name>
    <dbReference type="NCBI Taxonomy" id="98765"/>
    <lineage>
        <taxon>Eukaryota</taxon>
        <taxon>Fungi</taxon>
        <taxon>Dikarya</taxon>
        <taxon>Basidiomycota</taxon>
        <taxon>Agaricomycotina</taxon>
        <taxon>Agaricomycetes</taxon>
        <taxon>Polyporales</taxon>
        <taxon>Meruliaceae</taxon>
        <taxon>Hermanssonia</taxon>
    </lineage>
</organism>
<gene>
    <name evidence="2" type="ORF">EW026_g5237</name>
</gene>
<dbReference type="AlphaFoldDB" id="A0A4S4KFM8"/>
<keyword evidence="3" id="KW-1185">Reference proteome</keyword>
<feature type="region of interest" description="Disordered" evidence="1">
    <location>
        <begin position="19"/>
        <end position="57"/>
    </location>
</feature>
<sequence>MHEDVNTHVIHVRDLDGRAGTLHSDPLVPNLDNTNRSISTPVKHKPQPRSPLPPSSPFLDFFTADVPQDIYHEPADSNDALQQEADEVALDITTVHGPALPTDPPDLIYDNWGGYMAYEKVAVPAKPLDKPDDEEGVDQHCSPQSAGIEDGMLMFDGSDPLAADQIPFDKFAEHAPSDGIDLPDDEAWFPWSSKKKLGVSGLPSICVVKSHRNKVLNLAGSQPRLIKSTIGNFYCKTNLGRILAHEVANPLVQPLLHFYPENSYPRLAEAWQGERWRCEVESTFSGVMARANDGQDYFVDEPALANSDELGTLQPVFPVRFFLRDKVMYAKVHCLQIARRDNSDVFVIDASTHEAVYELPVTRLFLSYPQFLEAYRAYGLPSPATLSEAGIKDKDLMSFVEHFSSKIAKHKARNRAAGKPATEGIHVLIDRVLDGKEEKDLFNPLFNVKGIDPRADTPVEILHVVLLGFVKYFWRDAVSRQNVAGKKTLKTRLASLNVADLDLPALQGNTLVQYAKSLTGRDFWVVAQVGPAVLYDLIPPAAYKAWLALSRLVPLIFQPSIEDLDSYLKRLEDAIDDFLATTALWSVQWFNKPKFHLLVHLLRHIRRFGPAILMATEGFESFNFVIQLRSILSNRHAPSVDIAAAMSFMHAVCHLVSGGFMKSQGVDSLDVNRRQSGPEVQRLLDDMIFLKLMGMTNLRSKNLMGHVTFLQGQPSVPWRHTQVVAKGYNIPQAQLDDIVDYCASVKLANGDTARLKGFVLVQAPQERQDAAAKILLGCIEEIIQQENGPVIVLLTEWDILDRVLPYRMPSVHVTRHCIAVAVQVRIIIQIGRAILT</sequence>
<dbReference type="PANTHER" id="PTHR31912">
    <property type="entry name" value="IP13529P"/>
    <property type="match status" value="1"/>
</dbReference>
<accession>A0A4S4KFM8</accession>
<dbReference type="PANTHER" id="PTHR31912:SF34">
    <property type="entry name" value="NOTOCHORD-RELATED PROTEIN"/>
    <property type="match status" value="1"/>
</dbReference>
<feature type="compositionally biased region" description="Polar residues" evidence="1">
    <location>
        <begin position="31"/>
        <end position="40"/>
    </location>
</feature>
<evidence type="ECO:0000313" key="3">
    <source>
        <dbReference type="Proteomes" id="UP000309038"/>
    </source>
</evidence>